<evidence type="ECO:0000313" key="2">
    <source>
        <dbReference type="EMBL" id="BAD01842.1"/>
    </source>
</evidence>
<name>Q6ZEQ8_SYNY3</name>
<organism evidence="2 3">
    <name type="scientific">Synechocystis sp. (strain ATCC 27184 / PCC 6803 / Kazusa)</name>
    <dbReference type="NCBI Taxonomy" id="1111708"/>
    <lineage>
        <taxon>Bacteria</taxon>
        <taxon>Bacillati</taxon>
        <taxon>Cyanobacteriota</taxon>
        <taxon>Cyanophyceae</taxon>
        <taxon>Synechococcales</taxon>
        <taxon>Merismopediaceae</taxon>
        <taxon>Synechocystis</taxon>
    </lineage>
</organism>
<dbReference type="EnsemblBacteria" id="BAD01842">
    <property type="protein sequence ID" value="BAD01842"/>
    <property type="gene ID" value="BAD01842"/>
</dbReference>
<dbReference type="KEGG" id="syn:sll5072"/>
<dbReference type="PANTHER" id="PTHR34050:SF3">
    <property type="entry name" value="DNA REPAIR RAD52-LIKE PROTEIN 2, CHLOROPLASTIC"/>
    <property type="match status" value="1"/>
</dbReference>
<dbReference type="AlphaFoldDB" id="Q6ZEQ8"/>
<sequence length="102" mass="11531">MGDRLTLTGSLTIHGEDRSITRQATGTEEIDCNSYGDPSSNAEAMALRRCCAKFGLGRDLWRKDKPQPLKMEQRQQQEKQPVLTPGTISREEWLKRKAGKAR</sequence>
<keyword evidence="3" id="KW-1185">Reference proteome</keyword>
<dbReference type="PANTHER" id="PTHR34050">
    <property type="entry name" value="DNA REPAIR RAD52-LIKE PROTEIN 2, CHLOROPLASTIC"/>
    <property type="match status" value="1"/>
</dbReference>
<dbReference type="InParanoid" id="Q6ZEQ8"/>
<keyword evidence="2" id="KW-0614">Plasmid</keyword>
<dbReference type="EMBL" id="AP004310">
    <property type="protein sequence ID" value="BAD01842.1"/>
    <property type="molecule type" value="Genomic_DNA"/>
</dbReference>
<dbReference type="PhylomeDB" id="Q6ZEQ8"/>
<dbReference type="InterPro" id="IPR037489">
    <property type="entry name" value="RAD52-like"/>
</dbReference>
<feature type="compositionally biased region" description="Basic and acidic residues" evidence="1">
    <location>
        <begin position="63"/>
        <end position="77"/>
    </location>
</feature>
<dbReference type="GO" id="GO:0003677">
    <property type="term" value="F:DNA binding"/>
    <property type="evidence" value="ECO:0007669"/>
    <property type="project" value="InterPro"/>
</dbReference>
<feature type="region of interest" description="Disordered" evidence="1">
    <location>
        <begin position="63"/>
        <end position="102"/>
    </location>
</feature>
<gene>
    <name evidence="2" type="ordered locus">sll5072</name>
</gene>
<evidence type="ECO:0000313" key="3">
    <source>
        <dbReference type="Proteomes" id="UP000001425"/>
    </source>
</evidence>
<accession>Q6ZEQ8</accession>
<protein>
    <submittedName>
        <fullName evidence="2">Sll5072 protein</fullName>
    </submittedName>
</protein>
<evidence type="ECO:0000256" key="1">
    <source>
        <dbReference type="SAM" id="MobiDB-lite"/>
    </source>
</evidence>
<dbReference type="Proteomes" id="UP000001425">
    <property type="component" value="Plasmid pSYSM"/>
</dbReference>
<geneLocation type="plasmid" evidence="2 3">
    <name>pSYSM</name>
</geneLocation>
<dbReference type="GO" id="GO:0000724">
    <property type="term" value="P:double-strand break repair via homologous recombination"/>
    <property type="evidence" value="ECO:0007669"/>
    <property type="project" value="InterPro"/>
</dbReference>
<reference evidence="2 3" key="1">
    <citation type="journal article" date="2003" name="DNA Res.">
        <title>Structural analysis of four large plasmids harboring in a unicellular cyanobacterium, Synechocystis sp. PCC 6803.</title>
        <authorList>
            <person name="Kaneko T."/>
            <person name="Nakamura Y."/>
            <person name="Sasamoto S."/>
            <person name="Watanabe A."/>
            <person name="Kohara M."/>
            <person name="Matsumoto M."/>
            <person name="Shimpo S."/>
            <person name="Yamada M."/>
            <person name="Tabata S."/>
        </authorList>
    </citation>
    <scope>NUCLEOTIDE SEQUENCE [LARGE SCALE GENOMIC DNA]</scope>
    <source>
        <strain evidence="3">ATCC 27184 / PCC 6803 / Kazusa</strain>
    </source>
</reference>
<proteinExistence type="predicted"/>